<evidence type="ECO:0000256" key="1">
    <source>
        <dbReference type="ARBA" id="ARBA00010641"/>
    </source>
</evidence>
<feature type="region of interest" description="Disordered" evidence="7">
    <location>
        <begin position="1"/>
        <end position="25"/>
    </location>
</feature>
<dbReference type="GO" id="GO:0003677">
    <property type="term" value="F:DNA binding"/>
    <property type="evidence" value="ECO:0007669"/>
    <property type="project" value="UniProtKB-KW"/>
</dbReference>
<evidence type="ECO:0000259" key="9">
    <source>
        <dbReference type="Pfam" id="PF08281"/>
    </source>
</evidence>
<feature type="domain" description="RNA polymerase sigma factor 70 region 4 type 2" evidence="9">
    <location>
        <begin position="127"/>
        <end position="179"/>
    </location>
</feature>
<dbReference type="InterPro" id="IPR036388">
    <property type="entry name" value="WH-like_DNA-bd_sf"/>
</dbReference>
<dbReference type="PANTHER" id="PTHR43133">
    <property type="entry name" value="RNA POLYMERASE ECF-TYPE SIGMA FACTO"/>
    <property type="match status" value="1"/>
</dbReference>
<dbReference type="InterPro" id="IPR000838">
    <property type="entry name" value="RNA_pol_sigma70_ECF_CS"/>
</dbReference>
<feature type="domain" description="RNA polymerase sigma-70 region 2" evidence="8">
    <location>
        <begin position="36"/>
        <end position="96"/>
    </location>
</feature>
<evidence type="ECO:0000313" key="11">
    <source>
        <dbReference type="Proteomes" id="UP001155057"/>
    </source>
</evidence>
<comment type="similarity">
    <text evidence="1 6">Belongs to the sigma-70 factor family. ECF subfamily.</text>
</comment>
<evidence type="ECO:0000313" key="10">
    <source>
        <dbReference type="EMBL" id="MCS3709665.1"/>
    </source>
</evidence>
<evidence type="ECO:0000256" key="6">
    <source>
        <dbReference type="RuleBase" id="RU000716"/>
    </source>
</evidence>
<dbReference type="SUPFAM" id="SSF88659">
    <property type="entry name" value="Sigma3 and sigma4 domains of RNA polymerase sigma factors"/>
    <property type="match status" value="1"/>
</dbReference>
<dbReference type="InterPro" id="IPR007627">
    <property type="entry name" value="RNA_pol_sigma70_r2"/>
</dbReference>
<dbReference type="InterPro" id="IPR014284">
    <property type="entry name" value="RNA_pol_sigma-70_dom"/>
</dbReference>
<dbReference type="InterPro" id="IPR039425">
    <property type="entry name" value="RNA_pol_sigma-70-like"/>
</dbReference>
<dbReference type="GO" id="GO:0006352">
    <property type="term" value="P:DNA-templated transcription initiation"/>
    <property type="evidence" value="ECO:0007669"/>
    <property type="project" value="InterPro"/>
</dbReference>
<sequence length="211" mass="24681">MTERKPDVSGTQESSGEGVPSPGENLAAFLDQSRHHLQAFIESKVGDPEWAEDILQTSVLKALRSDESLREEEKLVPWFYQIVRHAIIDARRRKAREEKYRRRYEIESHDGENREAMNPEEEAMICQCFRALLPALKDEYQVLIEEMELGNRDPEEMAQHLGITRNNLNVRRHRARRQLRQRLEALCTWCPQHGYDDCGCPPQLRRENNSS</sequence>
<comment type="caution">
    <text evidence="10">The sequence shown here is derived from an EMBL/GenBank/DDBJ whole genome shotgun (WGS) entry which is preliminary data.</text>
</comment>
<dbReference type="EMBL" id="JANUAE010000004">
    <property type="protein sequence ID" value="MCS3709665.1"/>
    <property type="molecule type" value="Genomic_DNA"/>
</dbReference>
<dbReference type="PROSITE" id="PS01063">
    <property type="entry name" value="SIGMA70_ECF"/>
    <property type="match status" value="1"/>
</dbReference>
<accession>A0A9X2Q3Z8</accession>
<keyword evidence="4 6" id="KW-0238">DNA-binding</keyword>
<dbReference type="InterPro" id="IPR013325">
    <property type="entry name" value="RNA_pol_sigma_r2"/>
</dbReference>
<dbReference type="GO" id="GO:0016987">
    <property type="term" value="F:sigma factor activity"/>
    <property type="evidence" value="ECO:0007669"/>
    <property type="project" value="UniProtKB-KW"/>
</dbReference>
<dbReference type="InterPro" id="IPR013249">
    <property type="entry name" value="RNA_pol_sigma70_r4_t2"/>
</dbReference>
<dbReference type="SUPFAM" id="SSF88946">
    <property type="entry name" value="Sigma2 domain of RNA polymerase sigma factors"/>
    <property type="match status" value="1"/>
</dbReference>
<evidence type="ECO:0000256" key="2">
    <source>
        <dbReference type="ARBA" id="ARBA00023015"/>
    </source>
</evidence>
<dbReference type="NCBIfam" id="TIGR02937">
    <property type="entry name" value="sigma70-ECF"/>
    <property type="match status" value="1"/>
</dbReference>
<evidence type="ECO:0000256" key="4">
    <source>
        <dbReference type="ARBA" id="ARBA00023125"/>
    </source>
</evidence>
<evidence type="ECO:0000256" key="5">
    <source>
        <dbReference type="ARBA" id="ARBA00023163"/>
    </source>
</evidence>
<dbReference type="Gene3D" id="1.10.10.10">
    <property type="entry name" value="Winged helix-like DNA-binding domain superfamily/Winged helix DNA-binding domain"/>
    <property type="match status" value="1"/>
</dbReference>
<evidence type="ECO:0000259" key="8">
    <source>
        <dbReference type="Pfam" id="PF04542"/>
    </source>
</evidence>
<keyword evidence="5 6" id="KW-0804">Transcription</keyword>
<organism evidence="10 11">
    <name type="scientific">Salinibacter ruber</name>
    <dbReference type="NCBI Taxonomy" id="146919"/>
    <lineage>
        <taxon>Bacteria</taxon>
        <taxon>Pseudomonadati</taxon>
        <taxon>Rhodothermota</taxon>
        <taxon>Rhodothermia</taxon>
        <taxon>Rhodothermales</taxon>
        <taxon>Salinibacteraceae</taxon>
        <taxon>Salinibacter</taxon>
    </lineage>
</organism>
<dbReference type="Gene3D" id="1.10.1740.10">
    <property type="match status" value="1"/>
</dbReference>
<keyword evidence="3 6" id="KW-0731">Sigma factor</keyword>
<dbReference type="RefSeq" id="WP_118827273.1">
    <property type="nucleotide sequence ID" value="NZ_CP030356.1"/>
</dbReference>
<dbReference type="AlphaFoldDB" id="A0A9X2Q3Z8"/>
<evidence type="ECO:0000256" key="3">
    <source>
        <dbReference type="ARBA" id="ARBA00023082"/>
    </source>
</evidence>
<protein>
    <recommendedName>
        <fullName evidence="6">RNA polymerase sigma factor</fullName>
    </recommendedName>
</protein>
<dbReference type="InterPro" id="IPR013324">
    <property type="entry name" value="RNA_pol_sigma_r3/r4-like"/>
</dbReference>
<reference evidence="10" key="1">
    <citation type="submission" date="2022-08" db="EMBL/GenBank/DDBJ databases">
        <title>Genomic Encyclopedia of Type Strains, Phase V (KMG-V): Genome sequencing to study the core and pangenomes of soil and plant-associated prokaryotes.</title>
        <authorList>
            <person name="Whitman W."/>
        </authorList>
    </citation>
    <scope>NUCLEOTIDE SEQUENCE</scope>
    <source>
        <strain evidence="10">SP3049</strain>
    </source>
</reference>
<dbReference type="PANTHER" id="PTHR43133:SF8">
    <property type="entry name" value="RNA POLYMERASE SIGMA FACTOR HI_1459-RELATED"/>
    <property type="match status" value="1"/>
</dbReference>
<keyword evidence="2 6" id="KW-0805">Transcription regulation</keyword>
<evidence type="ECO:0000256" key="7">
    <source>
        <dbReference type="SAM" id="MobiDB-lite"/>
    </source>
</evidence>
<gene>
    <name evidence="10" type="ORF">GGP61_001269</name>
</gene>
<dbReference type="Proteomes" id="UP001155057">
    <property type="component" value="Unassembled WGS sequence"/>
</dbReference>
<dbReference type="Pfam" id="PF04542">
    <property type="entry name" value="Sigma70_r2"/>
    <property type="match status" value="1"/>
</dbReference>
<proteinExistence type="inferred from homology"/>
<dbReference type="Pfam" id="PF08281">
    <property type="entry name" value="Sigma70_r4_2"/>
    <property type="match status" value="1"/>
</dbReference>
<name>A0A9X2Q3Z8_9BACT</name>